<dbReference type="SUPFAM" id="SSF53098">
    <property type="entry name" value="Ribonuclease H-like"/>
    <property type="match status" value="1"/>
</dbReference>
<name>A0AB94ICW5_9GAMM</name>
<evidence type="ECO:0000256" key="4">
    <source>
        <dbReference type="ARBA" id="ARBA00022801"/>
    </source>
</evidence>
<dbReference type="GO" id="GO:0000166">
    <property type="term" value="F:nucleotide binding"/>
    <property type="evidence" value="ECO:0007669"/>
    <property type="project" value="InterPro"/>
</dbReference>
<dbReference type="NCBIfam" id="TIGR01388">
    <property type="entry name" value="rnd"/>
    <property type="match status" value="1"/>
</dbReference>
<comment type="catalytic activity">
    <reaction evidence="6">
        <text>Exonucleolytic cleavage that removes extra residues from the 3'-terminus of tRNA to produce 5'-mononucleotides.</text>
        <dbReference type="EC" id="3.1.13.5"/>
    </reaction>
</comment>
<dbReference type="CDD" id="cd06142">
    <property type="entry name" value="RNaseD_exo"/>
    <property type="match status" value="1"/>
</dbReference>
<dbReference type="Gene3D" id="3.30.420.10">
    <property type="entry name" value="Ribonuclease H-like superfamily/Ribonuclease H"/>
    <property type="match status" value="1"/>
</dbReference>
<dbReference type="EC" id="3.1.13.5" evidence="6"/>
<dbReference type="InterPro" id="IPR002562">
    <property type="entry name" value="3'-5'_exonuclease_dom"/>
</dbReference>
<dbReference type="GO" id="GO:0042780">
    <property type="term" value="P:tRNA 3'-end processing"/>
    <property type="evidence" value="ECO:0007669"/>
    <property type="project" value="UniProtKB-UniRule"/>
</dbReference>
<feature type="domain" description="HRDC" evidence="7">
    <location>
        <begin position="216"/>
        <end position="295"/>
    </location>
</feature>
<protein>
    <recommendedName>
        <fullName evidence="6">Ribonuclease D</fullName>
        <shortName evidence="6">RNase D</shortName>
        <ecNumber evidence="6">3.1.13.5</ecNumber>
    </recommendedName>
</protein>
<evidence type="ECO:0000256" key="3">
    <source>
        <dbReference type="ARBA" id="ARBA00022722"/>
    </source>
</evidence>
<keyword evidence="2 6" id="KW-0819">tRNA processing</keyword>
<keyword evidence="1 6" id="KW-0963">Cytoplasm</keyword>
<dbReference type="SUPFAM" id="SSF47819">
    <property type="entry name" value="HRDC-like"/>
    <property type="match status" value="2"/>
</dbReference>
<dbReference type="Proteomes" id="UP000506160">
    <property type="component" value="Unassembled WGS sequence"/>
</dbReference>
<evidence type="ECO:0000256" key="5">
    <source>
        <dbReference type="ARBA" id="ARBA00022839"/>
    </source>
</evidence>
<dbReference type="InterPro" id="IPR010997">
    <property type="entry name" value="HRDC-like_sf"/>
</dbReference>
<organism evidence="8 9">
    <name type="scientific">Candidatus Schmidhempelia bombi str. Bimp</name>
    <dbReference type="NCBI Taxonomy" id="1387197"/>
    <lineage>
        <taxon>Bacteria</taxon>
        <taxon>Pseudomonadati</taxon>
        <taxon>Pseudomonadota</taxon>
        <taxon>Gammaproteobacteria</taxon>
        <taxon>Orbales</taxon>
        <taxon>Orbaceae</taxon>
        <taxon>Candidatus Schmidhempelia</taxon>
    </lineage>
</organism>
<dbReference type="AlphaFoldDB" id="A0AB94ICW5"/>
<keyword evidence="9" id="KW-1185">Reference proteome</keyword>
<dbReference type="InterPro" id="IPR012337">
    <property type="entry name" value="RNaseH-like_sf"/>
</dbReference>
<dbReference type="Pfam" id="PF00570">
    <property type="entry name" value="HRDC"/>
    <property type="match status" value="1"/>
</dbReference>
<dbReference type="SMART" id="SM00474">
    <property type="entry name" value="35EXOc"/>
    <property type="match status" value="1"/>
</dbReference>
<dbReference type="GO" id="GO:0003676">
    <property type="term" value="F:nucleic acid binding"/>
    <property type="evidence" value="ECO:0007669"/>
    <property type="project" value="InterPro"/>
</dbReference>
<dbReference type="InterPro" id="IPR006292">
    <property type="entry name" value="RNase_D"/>
</dbReference>
<gene>
    <name evidence="6 8" type="primary">rnd</name>
    <name evidence="8" type="ORF">O970_04570</name>
</gene>
<evidence type="ECO:0000259" key="7">
    <source>
        <dbReference type="PROSITE" id="PS50967"/>
    </source>
</evidence>
<dbReference type="PROSITE" id="PS50967">
    <property type="entry name" value="HRDC"/>
    <property type="match status" value="1"/>
</dbReference>
<evidence type="ECO:0000313" key="8">
    <source>
        <dbReference type="EMBL" id="TEA27265.1"/>
    </source>
</evidence>
<comment type="function">
    <text evidence="6">Exonuclease involved in the 3' processing of various precursor tRNAs. Initiates hydrolysis at the 3'-terminus of an RNA molecule and releases 5'-mononucleotides.</text>
</comment>
<dbReference type="GO" id="GO:0033890">
    <property type="term" value="F:ribonuclease D activity"/>
    <property type="evidence" value="ECO:0007669"/>
    <property type="project" value="UniProtKB-UniRule"/>
</dbReference>
<dbReference type="InterPro" id="IPR051086">
    <property type="entry name" value="RNase_D-like"/>
</dbReference>
<dbReference type="PANTHER" id="PTHR47649:SF1">
    <property type="entry name" value="RIBONUCLEASE D"/>
    <property type="match status" value="1"/>
</dbReference>
<dbReference type="Pfam" id="PF21293">
    <property type="entry name" value="RNAseD_HRDC_C"/>
    <property type="match status" value="1"/>
</dbReference>
<evidence type="ECO:0000256" key="1">
    <source>
        <dbReference type="ARBA" id="ARBA00022490"/>
    </source>
</evidence>
<comment type="subcellular location">
    <subcellularLocation>
        <location evidence="6">Cytoplasm</location>
    </subcellularLocation>
</comment>
<dbReference type="InterPro" id="IPR044876">
    <property type="entry name" value="HRDC_dom_sf"/>
</dbReference>
<dbReference type="GO" id="GO:0005737">
    <property type="term" value="C:cytoplasm"/>
    <property type="evidence" value="ECO:0007669"/>
    <property type="project" value="UniProtKB-SubCell"/>
</dbReference>
<reference evidence="8 9" key="1">
    <citation type="journal article" date="2014" name="Appl. Environ. Microbiol.">
        <title>Genomic features of a bumble bee symbiont reflect its host environment.</title>
        <authorList>
            <person name="Martinson V.G."/>
            <person name="Magoc T."/>
            <person name="Koch H."/>
            <person name="Salzberg S.L."/>
            <person name="Moran N.A."/>
        </authorList>
    </citation>
    <scope>NUCLEOTIDE SEQUENCE [LARGE SCALE GENOMIC DNA]</scope>
    <source>
        <strain evidence="8 9">Bimp</strain>
    </source>
</reference>
<keyword evidence="4 6" id="KW-0378">Hydrolase</keyword>
<dbReference type="Gene3D" id="1.10.150.80">
    <property type="entry name" value="HRDC domain"/>
    <property type="match status" value="2"/>
</dbReference>
<comment type="cofactor">
    <cofactor evidence="6">
        <name>a divalent metal cation</name>
        <dbReference type="ChEBI" id="CHEBI:60240"/>
    </cofactor>
</comment>
<evidence type="ECO:0000256" key="6">
    <source>
        <dbReference type="HAMAP-Rule" id="MF_01899"/>
    </source>
</evidence>
<dbReference type="HAMAP" id="MF_01899">
    <property type="entry name" value="RNase_D"/>
    <property type="match status" value="1"/>
</dbReference>
<dbReference type="InterPro" id="IPR036397">
    <property type="entry name" value="RNaseH_sf"/>
</dbReference>
<dbReference type="PANTHER" id="PTHR47649">
    <property type="entry name" value="RIBONUCLEASE D"/>
    <property type="match status" value="1"/>
</dbReference>
<dbReference type="Pfam" id="PF01612">
    <property type="entry name" value="DNA_pol_A_exo1"/>
    <property type="match status" value="1"/>
</dbReference>
<evidence type="ECO:0000313" key="9">
    <source>
        <dbReference type="Proteomes" id="UP000506160"/>
    </source>
</evidence>
<keyword evidence="5 6" id="KW-0269">Exonuclease</keyword>
<sequence>MIEDKNLNYQYITCNEQLSLLCDALKQATTISLDTEFMRTRTYYPQMGLIQLYADGHLALIDPLHIDNWQCLITILRSQSLQKYFHACSEDIDVFMYKFDLIPTSILDSQVVASFLDNPICSGYATLVNKYLQVKLDKSETRTDWLARPLTDKQCHYAAADVYYLHPLMDTLIEHVTAKGWFTAAREECQTLLRKKQDIIQPENAYQYIKKASQLKGVALNQLQRLAKWRLEYARSHNIAVNFVLHEELLWKIARYQPTSLAELTALGMHGREIRLYGETIVNMLKQPILQPLAELVRTVDYPNYKKIAQHLKMAADNIASDTGLNQELILSRRHINQYVEWLTDPTQQPLPEIVSGWRKPLFADYLSA</sequence>
<dbReference type="EMBL" id="AWGA01000047">
    <property type="protein sequence ID" value="TEA27265.1"/>
    <property type="molecule type" value="Genomic_DNA"/>
</dbReference>
<keyword evidence="3 6" id="KW-0540">Nuclease</keyword>
<dbReference type="InterPro" id="IPR048579">
    <property type="entry name" value="RNAseD_HRDC_C"/>
</dbReference>
<comment type="caution">
    <text evidence="8">The sequence shown here is derived from an EMBL/GenBank/DDBJ whole genome shotgun (WGS) entry which is preliminary data.</text>
</comment>
<dbReference type="InterPro" id="IPR002121">
    <property type="entry name" value="HRDC_dom"/>
</dbReference>
<comment type="similarity">
    <text evidence="6">Belongs to the RNase D family.</text>
</comment>
<evidence type="ECO:0000256" key="2">
    <source>
        <dbReference type="ARBA" id="ARBA00022694"/>
    </source>
</evidence>
<accession>A0AB94ICW5</accession>
<proteinExistence type="inferred from homology"/>
<dbReference type="GO" id="GO:0008408">
    <property type="term" value="F:3'-5' exonuclease activity"/>
    <property type="evidence" value="ECO:0007669"/>
    <property type="project" value="InterPro"/>
</dbReference>
<dbReference type="SMART" id="SM00341">
    <property type="entry name" value="HRDC"/>
    <property type="match status" value="1"/>
</dbReference>